<dbReference type="AlphaFoldDB" id="A0A7X2D5X0"/>
<dbReference type="Pfam" id="PF08220">
    <property type="entry name" value="HTH_DeoR"/>
    <property type="match status" value="1"/>
</dbReference>
<dbReference type="RefSeq" id="WP_153345426.1">
    <property type="nucleotide sequence ID" value="NZ_WIVE01000052.1"/>
</dbReference>
<dbReference type="CDD" id="cd00090">
    <property type="entry name" value="HTH_ARSR"/>
    <property type="match status" value="1"/>
</dbReference>
<evidence type="ECO:0000256" key="1">
    <source>
        <dbReference type="ARBA" id="ARBA00022491"/>
    </source>
</evidence>
<evidence type="ECO:0000256" key="2">
    <source>
        <dbReference type="ARBA" id="ARBA00023015"/>
    </source>
</evidence>
<dbReference type="GO" id="GO:0003700">
    <property type="term" value="F:DNA-binding transcription factor activity"/>
    <property type="evidence" value="ECO:0007669"/>
    <property type="project" value="InterPro"/>
</dbReference>
<dbReference type="SMART" id="SM00420">
    <property type="entry name" value="HTH_DEOR"/>
    <property type="match status" value="1"/>
</dbReference>
<dbReference type="PANTHER" id="PTHR30363:SF4">
    <property type="entry name" value="GLYCEROL-3-PHOSPHATE REGULON REPRESSOR"/>
    <property type="match status" value="1"/>
</dbReference>
<dbReference type="Gene3D" id="3.40.50.1360">
    <property type="match status" value="1"/>
</dbReference>
<keyword evidence="3" id="KW-0804">Transcription</keyword>
<evidence type="ECO:0000313" key="6">
    <source>
        <dbReference type="Proteomes" id="UP000434582"/>
    </source>
</evidence>
<dbReference type="OrthoDB" id="9814815at2"/>
<dbReference type="SUPFAM" id="SSF100950">
    <property type="entry name" value="NagB/RpiA/CoA transferase-like"/>
    <property type="match status" value="1"/>
</dbReference>
<keyword evidence="6" id="KW-1185">Reference proteome</keyword>
<gene>
    <name evidence="5" type="ORF">GHC57_14290</name>
</gene>
<reference evidence="5 6" key="1">
    <citation type="submission" date="2019-10" db="EMBL/GenBank/DDBJ databases">
        <title>Draft whole-genome sequence of the purple nonsulfur photosynthetic bacterium Roseospira navarrensis DSM 15114.</title>
        <authorList>
            <person name="Kyndt J.A."/>
            <person name="Meyer T.E."/>
        </authorList>
    </citation>
    <scope>NUCLEOTIDE SEQUENCE [LARGE SCALE GENOMIC DNA]</scope>
    <source>
        <strain evidence="5 6">DSM 15114</strain>
    </source>
</reference>
<dbReference type="InterPro" id="IPR014036">
    <property type="entry name" value="DeoR-like_C"/>
</dbReference>
<dbReference type="EMBL" id="WIVE01000052">
    <property type="protein sequence ID" value="MQX37690.1"/>
    <property type="molecule type" value="Genomic_DNA"/>
</dbReference>
<accession>A0A7X2D5X0</accession>
<evidence type="ECO:0000256" key="3">
    <source>
        <dbReference type="ARBA" id="ARBA00023163"/>
    </source>
</evidence>
<dbReference type="PANTHER" id="PTHR30363">
    <property type="entry name" value="HTH-TYPE TRANSCRIPTIONAL REGULATOR SRLR-RELATED"/>
    <property type="match status" value="1"/>
</dbReference>
<comment type="caution">
    <text evidence="5">The sequence shown here is derived from an EMBL/GenBank/DDBJ whole genome shotgun (WGS) entry which is preliminary data.</text>
</comment>
<dbReference type="PROSITE" id="PS51000">
    <property type="entry name" value="HTH_DEOR_2"/>
    <property type="match status" value="1"/>
</dbReference>
<dbReference type="Gene3D" id="1.10.10.10">
    <property type="entry name" value="Winged helix-like DNA-binding domain superfamily/Winged helix DNA-binding domain"/>
    <property type="match status" value="1"/>
</dbReference>
<organism evidence="5 6">
    <name type="scientific">Roseospira navarrensis</name>
    <dbReference type="NCBI Taxonomy" id="140058"/>
    <lineage>
        <taxon>Bacteria</taxon>
        <taxon>Pseudomonadati</taxon>
        <taxon>Pseudomonadota</taxon>
        <taxon>Alphaproteobacteria</taxon>
        <taxon>Rhodospirillales</taxon>
        <taxon>Rhodospirillaceae</taxon>
        <taxon>Roseospira</taxon>
    </lineage>
</organism>
<sequence length="269" mass="28918">MLASHRESEILDALKVEGSCRIQDLAQRLGVTEETIRRNVKKLAAQGLVRRLHGGVSLTEPVQEPSFAHRMSENTAAKVRIARRLAGLIRNGDSMILDIGSTTAYVARALRAHRNLMVVTNSLAVAQTLACRNDNRVFLAGGELRAHDGGAFGREAHDYLRQFRVDHAVLSVAAIDAVEGFLLFDMQEAEFSRAVIARAGRAIVAADATKFGRTAPIRIADPDVFHTLVTDAPPPPDIAAMLNGAGVSTVIADDGPPPLPFPPDEGLPL</sequence>
<dbReference type="InterPro" id="IPR011991">
    <property type="entry name" value="ArsR-like_HTH"/>
</dbReference>
<dbReference type="SMART" id="SM01134">
    <property type="entry name" value="DeoRC"/>
    <property type="match status" value="1"/>
</dbReference>
<dbReference type="Proteomes" id="UP000434582">
    <property type="component" value="Unassembled WGS sequence"/>
</dbReference>
<dbReference type="InterPro" id="IPR001034">
    <property type="entry name" value="DeoR_HTH"/>
</dbReference>
<name>A0A7X2D5X0_9PROT</name>
<keyword evidence="1" id="KW-0678">Repressor</keyword>
<dbReference type="SUPFAM" id="SSF46785">
    <property type="entry name" value="Winged helix' DNA-binding domain"/>
    <property type="match status" value="1"/>
</dbReference>
<feature type="domain" description="HTH deoR-type" evidence="4">
    <location>
        <begin position="3"/>
        <end position="58"/>
    </location>
</feature>
<dbReference type="InterPro" id="IPR050313">
    <property type="entry name" value="Carb_Metab_HTH_regulators"/>
</dbReference>
<dbReference type="InterPro" id="IPR037171">
    <property type="entry name" value="NagB/RpiA_transferase-like"/>
</dbReference>
<keyword evidence="2" id="KW-0805">Transcription regulation</keyword>
<dbReference type="InterPro" id="IPR036390">
    <property type="entry name" value="WH_DNA-bd_sf"/>
</dbReference>
<evidence type="ECO:0000259" key="4">
    <source>
        <dbReference type="PROSITE" id="PS51000"/>
    </source>
</evidence>
<evidence type="ECO:0000313" key="5">
    <source>
        <dbReference type="EMBL" id="MQX37690.1"/>
    </source>
</evidence>
<protein>
    <submittedName>
        <fullName evidence="5">DeoR family transcriptional regulator</fullName>
    </submittedName>
</protein>
<dbReference type="PRINTS" id="PR00037">
    <property type="entry name" value="HTHLACR"/>
</dbReference>
<dbReference type="Pfam" id="PF00455">
    <property type="entry name" value="DeoRC"/>
    <property type="match status" value="1"/>
</dbReference>
<proteinExistence type="predicted"/>
<dbReference type="InterPro" id="IPR036388">
    <property type="entry name" value="WH-like_DNA-bd_sf"/>
</dbReference>